<dbReference type="InterPro" id="IPR001453">
    <property type="entry name" value="MoaB/Mog_dom"/>
</dbReference>
<organism evidence="2 3">
    <name type="scientific">Halococcus hamelinensis 100A6</name>
    <dbReference type="NCBI Taxonomy" id="1132509"/>
    <lineage>
        <taxon>Archaea</taxon>
        <taxon>Methanobacteriati</taxon>
        <taxon>Methanobacteriota</taxon>
        <taxon>Stenosarchaea group</taxon>
        <taxon>Halobacteria</taxon>
        <taxon>Halobacteriales</taxon>
        <taxon>Halococcaceae</taxon>
        <taxon>Halococcus</taxon>
    </lineage>
</organism>
<sequence length="240" mass="25975">MEIALLTIGDEILSGDTENSNATWIAARLTERGATVARILVVPDDRELIADRVADYSAAFDAVILTGGLGGTPDDVTMDAVATAFDRPLAVNDRARADVEQRLEAVREEYPDIALDVEAEASIPEGSQPLINDPGLAPGCVIENVYVLPGVPAEMKAMFETIEDGFGGDVRSQVFYTPTPEADMIDDLSEAGERFDVAVGCYPDRAVRHNRIKLVDEDEGELDAAREWLTDRLETVPAPE</sequence>
<dbReference type="NCBIfam" id="TIGR00177">
    <property type="entry name" value="molyb_syn"/>
    <property type="match status" value="1"/>
</dbReference>
<dbReference type="Proteomes" id="UP000011566">
    <property type="component" value="Unassembled WGS sequence"/>
</dbReference>
<feature type="domain" description="MoaB/Mog" evidence="1">
    <location>
        <begin position="4"/>
        <end position="169"/>
    </location>
</feature>
<dbReference type="InterPro" id="IPR050101">
    <property type="entry name" value="CinA"/>
</dbReference>
<dbReference type="PANTHER" id="PTHR13939:SF0">
    <property type="entry name" value="NMN AMIDOHYDROLASE-LIKE PROTEIN YFAY"/>
    <property type="match status" value="1"/>
</dbReference>
<accession>M0M872</accession>
<gene>
    <name evidence="2" type="ORF">C447_03691</name>
</gene>
<dbReference type="AlphaFoldDB" id="M0M872"/>
<keyword evidence="3" id="KW-1185">Reference proteome</keyword>
<evidence type="ECO:0000313" key="3">
    <source>
        <dbReference type="Proteomes" id="UP000011566"/>
    </source>
</evidence>
<evidence type="ECO:0000313" key="2">
    <source>
        <dbReference type="EMBL" id="EMA40590.1"/>
    </source>
</evidence>
<dbReference type="SUPFAM" id="SSF53218">
    <property type="entry name" value="Molybdenum cofactor biosynthesis proteins"/>
    <property type="match status" value="1"/>
</dbReference>
<dbReference type="PATRIC" id="fig|1132509.6.peg.861"/>
<dbReference type="CDD" id="cd00885">
    <property type="entry name" value="cinA"/>
    <property type="match status" value="1"/>
</dbReference>
<dbReference type="PANTHER" id="PTHR13939">
    <property type="entry name" value="NICOTINAMIDE-NUCLEOTIDE AMIDOHYDROLASE PNCC"/>
    <property type="match status" value="1"/>
</dbReference>
<dbReference type="InterPro" id="IPR036425">
    <property type="entry name" value="MoaB/Mog-like_dom_sf"/>
</dbReference>
<dbReference type="Pfam" id="PF00994">
    <property type="entry name" value="MoCF_biosynth"/>
    <property type="match status" value="1"/>
</dbReference>
<dbReference type="eggNOG" id="arCOG00215">
    <property type="taxonomic scope" value="Archaea"/>
</dbReference>
<dbReference type="SMART" id="SM00852">
    <property type="entry name" value="MoCF_biosynth"/>
    <property type="match status" value="1"/>
</dbReference>
<dbReference type="InterPro" id="IPR056596">
    <property type="entry name" value="FLAD1_M"/>
</dbReference>
<name>M0M872_9EURY</name>
<dbReference type="EMBL" id="AOMB01000010">
    <property type="protein sequence ID" value="EMA40590.1"/>
    <property type="molecule type" value="Genomic_DNA"/>
</dbReference>
<dbReference type="OrthoDB" id="372037at2157"/>
<proteinExistence type="predicted"/>
<comment type="caution">
    <text evidence="2">The sequence shown here is derived from an EMBL/GenBank/DDBJ whole genome shotgun (WGS) entry which is preliminary data.</text>
</comment>
<dbReference type="Gene3D" id="3.40.980.10">
    <property type="entry name" value="MoaB/Mog-like domain"/>
    <property type="match status" value="1"/>
</dbReference>
<dbReference type="RefSeq" id="WP_007691049.1">
    <property type="nucleotide sequence ID" value="NZ_AJRK01000024.1"/>
</dbReference>
<dbReference type="Pfam" id="PF24102">
    <property type="entry name" value="FLAD1_M"/>
    <property type="match status" value="1"/>
</dbReference>
<evidence type="ECO:0000259" key="1">
    <source>
        <dbReference type="SMART" id="SM00852"/>
    </source>
</evidence>
<protein>
    <submittedName>
        <fullName evidence="2">CinA-like domain-containing protein</fullName>
    </submittedName>
</protein>
<reference evidence="2 3" key="1">
    <citation type="journal article" date="2014" name="PLoS Genet.">
        <title>Phylogenetically driven sequencing of extremely halophilic archaea reveals strategies for static and dynamic osmo-response.</title>
        <authorList>
            <person name="Becker E.A."/>
            <person name="Seitzer P.M."/>
            <person name="Tritt A."/>
            <person name="Larsen D."/>
            <person name="Krusor M."/>
            <person name="Yao A.I."/>
            <person name="Wu D."/>
            <person name="Madern D."/>
            <person name="Eisen J.A."/>
            <person name="Darling A.E."/>
            <person name="Facciotti M.T."/>
        </authorList>
    </citation>
    <scope>NUCLEOTIDE SEQUENCE [LARGE SCALE GENOMIC DNA]</scope>
    <source>
        <strain evidence="2 3">100A6</strain>
    </source>
</reference>